<keyword evidence="8" id="KW-1185">Reference proteome</keyword>
<dbReference type="GO" id="GO:0047324">
    <property type="term" value="F:phosphoenolpyruvate-glycerone phosphotransferase activity"/>
    <property type="evidence" value="ECO:0007669"/>
    <property type="project" value="UniProtKB-EC"/>
</dbReference>
<evidence type="ECO:0000256" key="4">
    <source>
        <dbReference type="ARBA" id="ARBA00022679"/>
    </source>
</evidence>
<dbReference type="PROSITE" id="PS51096">
    <property type="entry name" value="PTS_EIIA_TYPE_4"/>
    <property type="match status" value="1"/>
</dbReference>
<organism evidence="7 8">
    <name type="scientific">Irregularibacter muris</name>
    <dbReference type="NCBI Taxonomy" id="1796619"/>
    <lineage>
        <taxon>Bacteria</taxon>
        <taxon>Bacillati</taxon>
        <taxon>Bacillota</taxon>
        <taxon>Clostridia</taxon>
        <taxon>Eubacteriales</taxon>
        <taxon>Eubacteriaceae</taxon>
        <taxon>Irregularibacter</taxon>
    </lineage>
</organism>
<dbReference type="RefSeq" id="WP_257533533.1">
    <property type="nucleotide sequence ID" value="NZ_JANKAS010000027.1"/>
</dbReference>
<protein>
    <recommendedName>
        <fullName evidence="3">phosphoenolpyruvate--glycerone phosphotransferase</fullName>
        <ecNumber evidence="3">2.7.1.121</ecNumber>
    </recommendedName>
</protein>
<dbReference type="GO" id="GO:0019563">
    <property type="term" value="P:glycerol catabolic process"/>
    <property type="evidence" value="ECO:0007669"/>
    <property type="project" value="InterPro"/>
</dbReference>
<evidence type="ECO:0000259" key="6">
    <source>
        <dbReference type="PROSITE" id="PS51096"/>
    </source>
</evidence>
<dbReference type="Proteomes" id="UP001205748">
    <property type="component" value="Unassembled WGS sequence"/>
</dbReference>
<evidence type="ECO:0000256" key="2">
    <source>
        <dbReference type="ARBA" id="ARBA00002788"/>
    </source>
</evidence>
<evidence type="ECO:0000256" key="1">
    <source>
        <dbReference type="ARBA" id="ARBA00001113"/>
    </source>
</evidence>
<sequence length="130" mass="13833">MASFIIVSHSKKIAEGVKELVGEMNPGQAMIKAVGGTEDGRIGTNSFAIKQAIEEVSNDANIFVLMDLGSSIMATQMAMDLLDKSIEEKVILIDAPIVEGAIAAIIQASITSNVEEIVHAAREAKTMNKF</sequence>
<dbReference type="InterPro" id="IPR036662">
    <property type="entry name" value="PTS_EIIA_man-typ_sf"/>
</dbReference>
<dbReference type="InterPro" id="IPR012844">
    <property type="entry name" value="DhaM_N"/>
</dbReference>
<name>A0AAE3L0Q1_9FIRM</name>
<proteinExistence type="predicted"/>
<keyword evidence="7" id="KW-0418">Kinase</keyword>
<dbReference type="Gene3D" id="3.40.50.510">
    <property type="entry name" value="Phosphotransferase system, mannose-type IIA component"/>
    <property type="match status" value="1"/>
</dbReference>
<comment type="function">
    <text evidence="2">Component of the dihydroxyacetone kinase complex, which is responsible for the phosphoenolpyruvate (PEP)-dependent phosphorylation of dihydroxyacetone. DhaM serves as the phosphoryl donor. Is phosphorylated by phosphoenolpyruvate in an EI- and HPr-dependent reaction, and a phosphorelay system on histidine residues finally leads to phosphoryl transfer to DhaL and dihydroxyacetone.</text>
</comment>
<dbReference type="EMBL" id="JANKAS010000027">
    <property type="protein sequence ID" value="MCR1900302.1"/>
    <property type="molecule type" value="Genomic_DNA"/>
</dbReference>
<dbReference type="GO" id="GO:0016020">
    <property type="term" value="C:membrane"/>
    <property type="evidence" value="ECO:0007669"/>
    <property type="project" value="InterPro"/>
</dbReference>
<keyword evidence="4 7" id="KW-0808">Transferase</keyword>
<gene>
    <name evidence="7" type="primary">dhaM</name>
    <name evidence="7" type="ORF">NSA47_15170</name>
</gene>
<dbReference type="AlphaFoldDB" id="A0AAE3L0Q1"/>
<dbReference type="GO" id="GO:0009401">
    <property type="term" value="P:phosphoenolpyruvate-dependent sugar phosphotransferase system"/>
    <property type="evidence" value="ECO:0007669"/>
    <property type="project" value="InterPro"/>
</dbReference>
<dbReference type="InterPro" id="IPR039643">
    <property type="entry name" value="DhaM"/>
</dbReference>
<comment type="catalytic activity">
    <reaction evidence="1">
        <text>dihydroxyacetone + phosphoenolpyruvate = dihydroxyacetone phosphate + pyruvate</text>
        <dbReference type="Rhea" id="RHEA:18381"/>
        <dbReference type="ChEBI" id="CHEBI:15361"/>
        <dbReference type="ChEBI" id="CHEBI:16016"/>
        <dbReference type="ChEBI" id="CHEBI:57642"/>
        <dbReference type="ChEBI" id="CHEBI:58702"/>
        <dbReference type="EC" id="2.7.1.121"/>
    </reaction>
</comment>
<dbReference type="PANTHER" id="PTHR38594">
    <property type="entry name" value="PEP-DEPENDENT DIHYDROXYACETONE KINASE, PHOSPHORYL DONOR SUBUNIT DHAM"/>
    <property type="match status" value="1"/>
</dbReference>
<evidence type="ECO:0000256" key="5">
    <source>
        <dbReference type="ARBA" id="ARBA00046577"/>
    </source>
</evidence>
<comment type="caution">
    <text evidence="7">The sequence shown here is derived from an EMBL/GenBank/DDBJ whole genome shotgun (WGS) entry which is preliminary data.</text>
</comment>
<dbReference type="SUPFAM" id="SSF53062">
    <property type="entry name" value="PTS system fructose IIA component-like"/>
    <property type="match status" value="1"/>
</dbReference>
<dbReference type="Pfam" id="PF03610">
    <property type="entry name" value="EIIA-man"/>
    <property type="match status" value="1"/>
</dbReference>
<dbReference type="NCBIfam" id="TIGR02364">
    <property type="entry name" value="dha_pts"/>
    <property type="match status" value="1"/>
</dbReference>
<dbReference type="InterPro" id="IPR004701">
    <property type="entry name" value="PTS_EIIA_man-typ"/>
</dbReference>
<evidence type="ECO:0000313" key="8">
    <source>
        <dbReference type="Proteomes" id="UP001205748"/>
    </source>
</evidence>
<evidence type="ECO:0000313" key="7">
    <source>
        <dbReference type="EMBL" id="MCR1900302.1"/>
    </source>
</evidence>
<dbReference type="EC" id="2.7.1.121" evidence="3"/>
<feature type="domain" description="PTS EIIA type-4" evidence="6">
    <location>
        <begin position="1"/>
        <end position="129"/>
    </location>
</feature>
<reference evidence="7" key="1">
    <citation type="submission" date="2022-07" db="EMBL/GenBank/DDBJ databases">
        <title>Enhanced cultured diversity of the mouse gut microbiota enables custom-made synthetic communities.</title>
        <authorList>
            <person name="Afrizal A."/>
        </authorList>
    </citation>
    <scope>NUCLEOTIDE SEQUENCE</scope>
    <source>
        <strain evidence="7">DSM 28593</strain>
    </source>
</reference>
<comment type="subunit">
    <text evidence="5">Homodimer. The dihydroxyacetone kinase complex is composed of a homodimer of DhaM, a homodimer of DhaK and the subunit DhaL.</text>
</comment>
<dbReference type="PANTHER" id="PTHR38594:SF1">
    <property type="entry name" value="PEP-DEPENDENT DIHYDROXYACETONE KINASE, PHOSPHORYL DONOR SUBUNIT DHAM"/>
    <property type="match status" value="1"/>
</dbReference>
<accession>A0AAE3L0Q1</accession>
<evidence type="ECO:0000256" key="3">
    <source>
        <dbReference type="ARBA" id="ARBA00012095"/>
    </source>
</evidence>